<dbReference type="InterPro" id="IPR023030">
    <property type="entry name" value="Bifunc_HldE"/>
</dbReference>
<dbReference type="Pfam" id="PF00294">
    <property type="entry name" value="PfkB"/>
    <property type="match status" value="1"/>
</dbReference>
<keyword evidence="3 11" id="KW-0808">Transferase</keyword>
<keyword evidence="4 11" id="KW-0548">Nucleotidyltransferase</keyword>
<keyword evidence="6 11" id="KW-0418">Kinase</keyword>
<keyword evidence="7 11" id="KW-0067">ATP-binding</keyword>
<dbReference type="CDD" id="cd01172">
    <property type="entry name" value="RfaE_like"/>
    <property type="match status" value="1"/>
</dbReference>
<protein>
    <recommendedName>
        <fullName evidence="11">Bifunctional protein HldE</fullName>
    </recommendedName>
    <domain>
        <recommendedName>
            <fullName evidence="11">D-beta-D-heptose 7-phosphate kinase</fullName>
            <ecNumber evidence="11">2.7.1.167</ecNumber>
        </recommendedName>
        <alternativeName>
            <fullName evidence="11">D-beta-D-heptose 7-phosphotransferase</fullName>
        </alternativeName>
        <alternativeName>
            <fullName evidence="11">D-glycero-beta-D-manno-heptose-7-phosphate kinase</fullName>
        </alternativeName>
    </domain>
    <domain>
        <recommendedName>
            <fullName evidence="11">D-beta-D-heptose 1-phosphate adenylyltransferase</fullName>
            <ecNumber evidence="11">2.7.7.70</ecNumber>
        </recommendedName>
        <alternativeName>
            <fullName evidence="11">D-glycero-beta-D-manno-heptose 1-phosphate adenylyltransferase</fullName>
        </alternativeName>
    </domain>
</protein>
<dbReference type="AlphaFoldDB" id="A0A7M1BBG2"/>
<dbReference type="SUPFAM" id="SSF53613">
    <property type="entry name" value="Ribokinase-like"/>
    <property type="match status" value="1"/>
</dbReference>
<dbReference type="EMBL" id="CP041406">
    <property type="protein sequence ID" value="QOP46132.1"/>
    <property type="molecule type" value="Genomic_DNA"/>
</dbReference>
<evidence type="ECO:0000259" key="13">
    <source>
        <dbReference type="Pfam" id="PF01467"/>
    </source>
</evidence>
<dbReference type="InterPro" id="IPR014729">
    <property type="entry name" value="Rossmann-like_a/b/a_fold"/>
</dbReference>
<comment type="subunit">
    <text evidence="11">Homodimer.</text>
</comment>
<keyword evidence="5 11" id="KW-0547">Nucleotide-binding</keyword>
<evidence type="ECO:0000256" key="9">
    <source>
        <dbReference type="ARBA" id="ARBA00023277"/>
    </source>
</evidence>
<evidence type="ECO:0000256" key="6">
    <source>
        <dbReference type="ARBA" id="ARBA00022777"/>
    </source>
</evidence>
<proteinExistence type="inferred from homology"/>
<comment type="catalytic activity">
    <reaction evidence="11">
        <text>D-glycero-beta-D-manno-heptose 7-phosphate + ATP = D-glycero-beta-D-manno-heptose 1,7-bisphosphate + ADP + H(+)</text>
        <dbReference type="Rhea" id="RHEA:27473"/>
        <dbReference type="ChEBI" id="CHEBI:15378"/>
        <dbReference type="ChEBI" id="CHEBI:30616"/>
        <dbReference type="ChEBI" id="CHEBI:60204"/>
        <dbReference type="ChEBI" id="CHEBI:60208"/>
        <dbReference type="ChEBI" id="CHEBI:456216"/>
        <dbReference type="EC" id="2.7.1.167"/>
    </reaction>
</comment>
<keyword evidence="8 11" id="KW-0511">Multifunctional enzyme</keyword>
<comment type="catalytic activity">
    <reaction evidence="10 11">
        <text>D-glycero-beta-D-manno-heptose 1-phosphate + ATP + H(+) = ADP-D-glycero-beta-D-manno-heptose + diphosphate</text>
        <dbReference type="Rhea" id="RHEA:27465"/>
        <dbReference type="ChEBI" id="CHEBI:15378"/>
        <dbReference type="ChEBI" id="CHEBI:30616"/>
        <dbReference type="ChEBI" id="CHEBI:33019"/>
        <dbReference type="ChEBI" id="CHEBI:59967"/>
        <dbReference type="ChEBI" id="CHEBI:61593"/>
        <dbReference type="EC" id="2.7.7.70"/>
    </reaction>
</comment>
<keyword evidence="15" id="KW-1185">Reference proteome</keyword>
<dbReference type="GO" id="GO:0033785">
    <property type="term" value="F:heptose 7-phosphate kinase activity"/>
    <property type="evidence" value="ECO:0007669"/>
    <property type="project" value="UniProtKB-UniRule"/>
</dbReference>
<dbReference type="FunFam" id="3.40.1190.20:FF:000002">
    <property type="entry name" value="Bifunctional protein HldE"/>
    <property type="match status" value="1"/>
</dbReference>
<dbReference type="Pfam" id="PF01467">
    <property type="entry name" value="CTP_transf_like"/>
    <property type="match status" value="1"/>
</dbReference>
<dbReference type="GO" id="GO:0033786">
    <property type="term" value="F:heptose-1-phosphate adenylyltransferase activity"/>
    <property type="evidence" value="ECO:0007669"/>
    <property type="project" value="UniProtKB-UniRule"/>
</dbReference>
<dbReference type="GO" id="GO:0005829">
    <property type="term" value="C:cytosol"/>
    <property type="evidence" value="ECO:0007669"/>
    <property type="project" value="TreeGrafter"/>
</dbReference>
<dbReference type="Gene3D" id="3.40.50.620">
    <property type="entry name" value="HUPs"/>
    <property type="match status" value="1"/>
</dbReference>
<evidence type="ECO:0000256" key="11">
    <source>
        <dbReference type="HAMAP-Rule" id="MF_01603"/>
    </source>
</evidence>
<evidence type="ECO:0000256" key="3">
    <source>
        <dbReference type="ARBA" id="ARBA00022679"/>
    </source>
</evidence>
<comment type="pathway">
    <text evidence="11">Nucleotide-sugar biosynthesis; ADP-L-glycero-beta-D-manno-heptose biosynthesis; ADP-L-glycero-beta-D-manno-heptose from D-glycero-beta-D-manno-heptose 7-phosphate: step 1/4.</text>
</comment>
<keyword evidence="9 11" id="KW-0119">Carbohydrate metabolism</keyword>
<feature type="region of interest" description="Ribokinase" evidence="11">
    <location>
        <begin position="1"/>
        <end position="320"/>
    </location>
</feature>
<dbReference type="PANTHER" id="PTHR46969:SF1">
    <property type="entry name" value="BIFUNCTIONAL PROTEIN HLDE"/>
    <property type="match status" value="1"/>
</dbReference>
<dbReference type="GO" id="GO:0005524">
    <property type="term" value="F:ATP binding"/>
    <property type="evidence" value="ECO:0007669"/>
    <property type="project" value="UniProtKB-UniRule"/>
</dbReference>
<evidence type="ECO:0000256" key="1">
    <source>
        <dbReference type="ARBA" id="ARBA00002319"/>
    </source>
</evidence>
<comment type="function">
    <text evidence="2 11">Catalyzes the ADP transfer from ATP to D-glycero-beta-D-manno-heptose 1-phosphate, yielding ADP-D-glycero-beta-D-manno-heptose.</text>
</comment>
<dbReference type="NCBIfam" id="TIGR02198">
    <property type="entry name" value="rfaE_dom_I"/>
    <property type="match status" value="1"/>
</dbReference>
<dbReference type="InterPro" id="IPR011914">
    <property type="entry name" value="RfaE_dom_II"/>
</dbReference>
<evidence type="ECO:0000256" key="8">
    <source>
        <dbReference type="ARBA" id="ARBA00023268"/>
    </source>
</evidence>
<evidence type="ECO:0000256" key="4">
    <source>
        <dbReference type="ARBA" id="ARBA00022695"/>
    </source>
</evidence>
<organism evidence="14 15">
    <name type="scientific">Sulfurimonas paralvinellae</name>
    <dbReference type="NCBI Taxonomy" id="317658"/>
    <lineage>
        <taxon>Bacteria</taxon>
        <taxon>Pseudomonadati</taxon>
        <taxon>Campylobacterota</taxon>
        <taxon>Epsilonproteobacteria</taxon>
        <taxon>Campylobacterales</taxon>
        <taxon>Sulfurimonadaceae</taxon>
        <taxon>Sulfurimonas</taxon>
    </lineage>
</organism>
<gene>
    <name evidence="14" type="primary">rfaE1</name>
    <name evidence="11" type="synonym">hldE</name>
    <name evidence="14" type="ORF">FM071_07445</name>
</gene>
<dbReference type="EC" id="2.7.1.167" evidence="11"/>
<dbReference type="PANTHER" id="PTHR46969">
    <property type="entry name" value="BIFUNCTIONAL PROTEIN HLDE"/>
    <property type="match status" value="1"/>
</dbReference>
<reference evidence="14 15" key="1">
    <citation type="submission" date="2019-07" db="EMBL/GenBank/DDBJ databases">
        <title>Sulfurimonas paralvinellae sp. nov., a novel mesophilic, hydrogen- and sulfur-oxidizing chemolithoautotroph within the Epsilonproteo- bacteria isolated from a deep-sea hydrothermal vent polychaete nest, reclassification of Thiomicrospira denitrificans as Sulfurimonas denitrificans comb. nov. and emended description of the genus Sulfurimonas.</title>
        <authorList>
            <person name="Wang S."/>
            <person name="Jiang L."/>
            <person name="Shao Z."/>
        </authorList>
    </citation>
    <scope>NUCLEOTIDE SEQUENCE [LARGE SCALE GENOMIC DNA]</scope>
    <source>
        <strain evidence="14 15">GO25</strain>
    </source>
</reference>
<feature type="active site" evidence="11">
    <location>
        <position position="266"/>
    </location>
</feature>
<dbReference type="UniPathway" id="UPA00356">
    <property type="reaction ID" value="UER00437"/>
</dbReference>
<evidence type="ECO:0000313" key="14">
    <source>
        <dbReference type="EMBL" id="QOP46132.1"/>
    </source>
</evidence>
<comment type="similarity">
    <text evidence="11">In the C-terminal section; belongs to the cytidylyltransferase family.</text>
</comment>
<dbReference type="SUPFAM" id="SSF52374">
    <property type="entry name" value="Nucleotidylyl transferase"/>
    <property type="match status" value="1"/>
</dbReference>
<dbReference type="Proteomes" id="UP000593580">
    <property type="component" value="Chromosome"/>
</dbReference>
<evidence type="ECO:0000313" key="15">
    <source>
        <dbReference type="Proteomes" id="UP000593580"/>
    </source>
</evidence>
<evidence type="ECO:0000256" key="10">
    <source>
        <dbReference type="ARBA" id="ARBA00047428"/>
    </source>
</evidence>
<dbReference type="RefSeq" id="WP_193110307.1">
    <property type="nucleotide sequence ID" value="NZ_CP041406.1"/>
</dbReference>
<feature type="region of interest" description="Cytidylyltransferase" evidence="11">
    <location>
        <begin position="348"/>
        <end position="476"/>
    </location>
</feature>
<dbReference type="NCBIfam" id="TIGR02199">
    <property type="entry name" value="rfaE_dom_II"/>
    <property type="match status" value="1"/>
</dbReference>
<dbReference type="Gene3D" id="3.40.1190.20">
    <property type="match status" value="1"/>
</dbReference>
<feature type="domain" description="Carbohydrate kinase PfkB" evidence="12">
    <location>
        <begin position="10"/>
        <end position="304"/>
    </location>
</feature>
<evidence type="ECO:0000256" key="5">
    <source>
        <dbReference type="ARBA" id="ARBA00022741"/>
    </source>
</evidence>
<dbReference type="KEGG" id="spal:FM071_07445"/>
<sequence length="476" mass="51458">MNILKEAKPNILVLGDLMIDHYLWGSCERISPEAPVQVVDVAKETTVLGGAGNVINNLKALGAEVSVAGVIGDDANGEELREMLREIAVDTQKLIIQAGRKTSKKSRVIAVSQQILRYDKESKDAIEDVSVEKILDSIKEGIKEYDALILSDYGKGVLTETLCQGVIALANANGVKVLVDPKGSDFSKYRGAYLLTPNKKEAQFATGMKIDDEGSLKEALLTLKSECDLDISLITLSEDGIAIYDDELKRFPTVAKEVFDVTGAGDTVIASIAYALSAGKDIDETAQFANLAAGVVVGKIGSATVTIDEIEEYEASLHKSTSDAHIKTFEEIDAIVQRYKTQGKKVVFTNGCFDILHVGHVKYLQIAKSFGDVLIVGLNSDASVSRLKGPTRPVNVAEDRAYLLAALEAVDFVVPFEEDTPYELIKMIAPDVLVKGGDYEGKTVVGTEFARELKLVDFVDGKSTTKTIEKIQGQTC</sequence>
<dbReference type="NCBIfam" id="TIGR00125">
    <property type="entry name" value="cyt_tran_rel"/>
    <property type="match status" value="1"/>
</dbReference>
<dbReference type="InterPro" id="IPR029056">
    <property type="entry name" value="Ribokinase-like"/>
</dbReference>
<dbReference type="InterPro" id="IPR011913">
    <property type="entry name" value="RfaE_dom_I"/>
</dbReference>
<name>A0A7M1BBG2_9BACT</name>
<accession>A0A7M1BBG2</accession>
<dbReference type="GO" id="GO:0016773">
    <property type="term" value="F:phosphotransferase activity, alcohol group as acceptor"/>
    <property type="evidence" value="ECO:0007669"/>
    <property type="project" value="InterPro"/>
</dbReference>
<comment type="function">
    <text evidence="1 11">Catalyzes the phosphorylation of D-glycero-D-manno-heptose 7-phosphate at the C-1 position to selectively form D-glycero-beta-D-manno-heptose-1,7-bisphosphate.</text>
</comment>
<dbReference type="InterPro" id="IPR004821">
    <property type="entry name" value="Cyt_trans-like"/>
</dbReference>
<evidence type="ECO:0000256" key="7">
    <source>
        <dbReference type="ARBA" id="ARBA00022840"/>
    </source>
</evidence>
<comment type="pathway">
    <text evidence="11">Nucleotide-sugar biosynthesis; ADP-L-glycero-beta-D-manno-heptose biosynthesis; ADP-L-glycero-beta-D-manno-heptose from D-glycero-beta-D-manno-heptose 7-phosphate: step 3/4.</text>
</comment>
<dbReference type="HAMAP" id="MF_01603">
    <property type="entry name" value="HldE"/>
    <property type="match status" value="1"/>
</dbReference>
<dbReference type="InterPro" id="IPR011611">
    <property type="entry name" value="PfkB_dom"/>
</dbReference>
<dbReference type="EC" id="2.7.7.70" evidence="11"/>
<comment type="similarity">
    <text evidence="11">In the N-terminal section; belongs to the carbohydrate kinase PfkB family.</text>
</comment>
<evidence type="ECO:0000259" key="12">
    <source>
        <dbReference type="Pfam" id="PF00294"/>
    </source>
</evidence>
<evidence type="ECO:0000256" key="2">
    <source>
        <dbReference type="ARBA" id="ARBA00003753"/>
    </source>
</evidence>
<feature type="binding site" evidence="11">
    <location>
        <begin position="198"/>
        <end position="201"/>
    </location>
    <ligand>
        <name>ATP</name>
        <dbReference type="ChEBI" id="CHEBI:30616"/>
    </ligand>
</feature>
<feature type="domain" description="Cytidyltransferase-like" evidence="13">
    <location>
        <begin position="348"/>
        <end position="461"/>
    </location>
</feature>
<dbReference type="GO" id="GO:0097171">
    <property type="term" value="P:ADP-L-glycero-beta-D-manno-heptose biosynthetic process"/>
    <property type="evidence" value="ECO:0007669"/>
    <property type="project" value="UniProtKB-UniPathway"/>
</dbReference>